<proteinExistence type="inferred from homology"/>
<keyword evidence="2" id="KW-0520">NAD</keyword>
<dbReference type="GO" id="GO:0016491">
    <property type="term" value="F:oxidoreductase activity"/>
    <property type="evidence" value="ECO:0007669"/>
    <property type="project" value="InterPro"/>
</dbReference>
<dbReference type="Proteomes" id="UP000316621">
    <property type="component" value="Chromosome 3"/>
</dbReference>
<sequence>MGDTFGKYVRIALQACVFSNSHHRDLFEELGGCQRSDIISGTSASGTHHSRWFGVHWWNGRFFVLLFTILGVFAPLAFIKRVLGSNLFALACLSEPLLEVQDSVSNRLGLHSLLVRILTGDMGTGADSTCLELGDICREVGLPSGVLNIVTELSPEADARLTSYPHVDKDILHFVRYLSRYRVAFETCRKNCFPNLNDIVQRRDAQHASISSTNAAEKQILWRLESKWWSRNLGVGD</sequence>
<dbReference type="InterPro" id="IPR016162">
    <property type="entry name" value="Ald_DH_N"/>
</dbReference>
<dbReference type="PANTHER" id="PTHR43860">
    <property type="entry name" value="BETAINE ALDEHYDE DEHYDROGENASE"/>
    <property type="match status" value="1"/>
</dbReference>
<accession>A0A4Y7J1C6</accession>
<gene>
    <name evidence="4" type="ORF">C5167_012717</name>
</gene>
<name>A0A4Y7J1C6_PAPSO</name>
<feature type="transmembrane region" description="Helical" evidence="3">
    <location>
        <begin position="62"/>
        <end position="79"/>
    </location>
</feature>
<dbReference type="STRING" id="3469.A0A4Y7J1C6"/>
<keyword evidence="3" id="KW-1133">Transmembrane helix</keyword>
<keyword evidence="5" id="KW-1185">Reference proteome</keyword>
<evidence type="ECO:0000256" key="2">
    <source>
        <dbReference type="ARBA" id="ARBA00023027"/>
    </source>
</evidence>
<dbReference type="PANTHER" id="PTHR43860:SF2">
    <property type="entry name" value="BETAINE ALDEHYDE DEHYDROGENASE-RELATED"/>
    <property type="match status" value="1"/>
</dbReference>
<dbReference type="EMBL" id="CM010717">
    <property type="protein sequence ID" value="RZC53860.1"/>
    <property type="molecule type" value="Genomic_DNA"/>
</dbReference>
<keyword evidence="3" id="KW-0472">Membrane</keyword>
<protein>
    <submittedName>
        <fullName evidence="4">Uncharacterized protein</fullName>
    </submittedName>
</protein>
<dbReference type="AlphaFoldDB" id="A0A4Y7J1C6"/>
<comment type="similarity">
    <text evidence="1">Belongs to the aldehyde dehydrogenase family.</text>
</comment>
<evidence type="ECO:0000256" key="3">
    <source>
        <dbReference type="SAM" id="Phobius"/>
    </source>
</evidence>
<dbReference type="Gene3D" id="3.40.605.10">
    <property type="entry name" value="Aldehyde Dehydrogenase, Chain A, domain 1"/>
    <property type="match status" value="1"/>
</dbReference>
<reference evidence="4 5" key="1">
    <citation type="journal article" date="2018" name="Science">
        <title>The opium poppy genome and morphinan production.</title>
        <authorList>
            <person name="Guo L."/>
            <person name="Winzer T."/>
            <person name="Yang X."/>
            <person name="Li Y."/>
            <person name="Ning Z."/>
            <person name="He Z."/>
            <person name="Teodor R."/>
            <person name="Lu Y."/>
            <person name="Bowser T.A."/>
            <person name="Graham I.A."/>
            <person name="Ye K."/>
        </authorList>
    </citation>
    <scope>NUCLEOTIDE SEQUENCE [LARGE SCALE GENOMIC DNA]</scope>
    <source>
        <strain evidence="5">cv. HN1</strain>
        <tissue evidence="4">Leaves</tissue>
    </source>
</reference>
<evidence type="ECO:0000256" key="1">
    <source>
        <dbReference type="ARBA" id="ARBA00009986"/>
    </source>
</evidence>
<evidence type="ECO:0000313" key="4">
    <source>
        <dbReference type="EMBL" id="RZC53860.1"/>
    </source>
</evidence>
<dbReference type="InterPro" id="IPR016161">
    <property type="entry name" value="Ald_DH/histidinol_DH"/>
</dbReference>
<evidence type="ECO:0000313" key="5">
    <source>
        <dbReference type="Proteomes" id="UP000316621"/>
    </source>
</evidence>
<organism evidence="4 5">
    <name type="scientific">Papaver somniferum</name>
    <name type="common">Opium poppy</name>
    <dbReference type="NCBI Taxonomy" id="3469"/>
    <lineage>
        <taxon>Eukaryota</taxon>
        <taxon>Viridiplantae</taxon>
        <taxon>Streptophyta</taxon>
        <taxon>Embryophyta</taxon>
        <taxon>Tracheophyta</taxon>
        <taxon>Spermatophyta</taxon>
        <taxon>Magnoliopsida</taxon>
        <taxon>Ranunculales</taxon>
        <taxon>Papaveraceae</taxon>
        <taxon>Papaveroideae</taxon>
        <taxon>Papaver</taxon>
    </lineage>
</organism>
<dbReference type="SUPFAM" id="SSF53720">
    <property type="entry name" value="ALDH-like"/>
    <property type="match status" value="1"/>
</dbReference>
<keyword evidence="3" id="KW-0812">Transmembrane</keyword>
<dbReference type="Gramene" id="RZC53860">
    <property type="protein sequence ID" value="RZC53860"/>
    <property type="gene ID" value="C5167_012717"/>
</dbReference>